<feature type="transmembrane region" description="Helical" evidence="7">
    <location>
        <begin position="268"/>
        <end position="288"/>
    </location>
</feature>
<dbReference type="PANTHER" id="PTHR30250">
    <property type="entry name" value="PST FAMILY PREDICTED COLANIC ACID TRANSPORTER"/>
    <property type="match status" value="1"/>
</dbReference>
<dbReference type="InterPro" id="IPR024923">
    <property type="entry name" value="PG_synth_SpoVB"/>
</dbReference>
<evidence type="ECO:0000256" key="1">
    <source>
        <dbReference type="ARBA" id="ARBA00004651"/>
    </source>
</evidence>
<feature type="transmembrane region" description="Helical" evidence="7">
    <location>
        <begin position="169"/>
        <end position="186"/>
    </location>
</feature>
<dbReference type="InterPro" id="IPR002797">
    <property type="entry name" value="Polysacc_synth"/>
</dbReference>
<evidence type="ECO:0000256" key="5">
    <source>
        <dbReference type="ARBA" id="ARBA00023136"/>
    </source>
</evidence>
<organism evidence="8 9">
    <name type="scientific">Weissella soli</name>
    <dbReference type="NCBI Taxonomy" id="155866"/>
    <lineage>
        <taxon>Bacteria</taxon>
        <taxon>Bacillati</taxon>
        <taxon>Bacillota</taxon>
        <taxon>Bacilli</taxon>
        <taxon>Lactobacillales</taxon>
        <taxon>Lactobacillaceae</taxon>
        <taxon>Weissella</taxon>
    </lineage>
</organism>
<proteinExistence type="predicted"/>
<dbReference type="Proteomes" id="UP000254912">
    <property type="component" value="Unassembled WGS sequence"/>
</dbReference>
<keyword evidence="3 7" id="KW-0812">Transmembrane</keyword>
<feature type="transmembrane region" description="Helical" evidence="7">
    <location>
        <begin position="605"/>
        <end position="624"/>
    </location>
</feature>
<dbReference type="AlphaFoldDB" id="A0A288Q5L4"/>
<keyword evidence="2" id="KW-1003">Cell membrane</keyword>
<dbReference type="PANTHER" id="PTHR30250:SF21">
    <property type="entry name" value="LIPID II FLIPPASE MURJ"/>
    <property type="match status" value="1"/>
</dbReference>
<dbReference type="GeneID" id="94545545"/>
<feature type="transmembrane region" description="Helical" evidence="7">
    <location>
        <begin position="198"/>
        <end position="220"/>
    </location>
</feature>
<dbReference type="InterPro" id="IPR050833">
    <property type="entry name" value="Poly_Biosynth_Transport"/>
</dbReference>
<dbReference type="EMBL" id="QRAS01000004">
    <property type="protein sequence ID" value="RDL01583.1"/>
    <property type="molecule type" value="Genomic_DNA"/>
</dbReference>
<gene>
    <name evidence="8" type="ORF">DFP99_1490</name>
</gene>
<reference evidence="8 9" key="1">
    <citation type="submission" date="2018-07" db="EMBL/GenBank/DDBJ databases">
        <title>Genomic Encyclopedia of Type Strains, Phase III (KMG-III): the genomes of soil and plant-associated and newly described type strains.</title>
        <authorList>
            <person name="Whitman W."/>
        </authorList>
    </citation>
    <scope>NUCLEOTIDE SEQUENCE [LARGE SCALE GENOMIC DNA]</scope>
    <source>
        <strain evidence="8 9">CECT 7031</strain>
    </source>
</reference>
<name>A0A288Q5L4_9LACO</name>
<feature type="transmembrane region" description="Helical" evidence="7">
    <location>
        <begin position="340"/>
        <end position="359"/>
    </location>
</feature>
<feature type="transmembrane region" description="Helical" evidence="7">
    <location>
        <begin position="480"/>
        <end position="500"/>
    </location>
</feature>
<feature type="transmembrane region" description="Helical" evidence="7">
    <location>
        <begin position="573"/>
        <end position="593"/>
    </location>
</feature>
<dbReference type="CDD" id="cd13124">
    <property type="entry name" value="MATE_SpoVB_like"/>
    <property type="match status" value="1"/>
</dbReference>
<sequence>MTDKDTDAYRGEISIDDLQALLQGKSLTEMLPPQPSMATSEANEAAQTSQPDLTETASVAPVTTEQALNTELDDVIEVAIAKAEAKPIEKGIKVTEVEDTFDYLNHRVRGETKVVRVVDEELLKQANEAKKRTQATEAQRRTEKVSASANSRMLRGTMWMTIGSMTSRLLGAIYIIPWLMMIGHAYTNQANSLYAQGYQIYAVFLLIATAGLPNVLARLVAEYSERQQFGRVRSVFRQSLVLGITMGLIAAGLLYVLSGILAQGNANVVPVLQSLAAAVLIIPVLSMLRGYVQGFEFMGLSALSQFIEQLVRVIYMLAMTAWIMLGQHGDWIDAVVQSTFAAFWGALAGILVLLLGIWLRRGYFESQYVLSGALHEESGSVLLKMVRQSLPIILAGSAISLVQVLDQYTFFHIMQQLTKFSYSAIDQMFAQFSFNANKLIMLTVSIAVGMAETALPMLARAKTNGNPYEIGDQIAYALKLLAFVMIPASLGMAAVARPLYITFYGAVDVTNGTLILQYSAYVGVVFGAYMVVLAIYQGLGRLRETLWILLIVLVVKSMAQVPMTLWLAGMGPLVSTLLGFIAGLIFAVVRLTRSYPIDWLSLQRTLVMVMFWSLVMYAVVTPIATTGGYFTADTRMQQFILLMITAAIGGAIYGVAVLKSTLGVEMLGERATRLAAKLHLKSAIDRS</sequence>
<evidence type="ECO:0000256" key="4">
    <source>
        <dbReference type="ARBA" id="ARBA00022989"/>
    </source>
</evidence>
<evidence type="ECO:0000256" key="7">
    <source>
        <dbReference type="SAM" id="Phobius"/>
    </source>
</evidence>
<evidence type="ECO:0000313" key="8">
    <source>
        <dbReference type="EMBL" id="RDL01583.1"/>
    </source>
</evidence>
<dbReference type="RefSeq" id="WP_070229633.1">
    <property type="nucleotide sequence ID" value="NZ_BJYO01000006.1"/>
</dbReference>
<keyword evidence="4 7" id="KW-1133">Transmembrane helix</keyword>
<dbReference type="GO" id="GO:0005886">
    <property type="term" value="C:plasma membrane"/>
    <property type="evidence" value="ECO:0007669"/>
    <property type="project" value="UniProtKB-SubCell"/>
</dbReference>
<comment type="caution">
    <text evidence="8">The sequence shown here is derived from an EMBL/GenBank/DDBJ whole genome shotgun (WGS) entry which is preliminary data.</text>
</comment>
<feature type="region of interest" description="Disordered" evidence="6">
    <location>
        <begin position="128"/>
        <end position="147"/>
    </location>
</feature>
<evidence type="ECO:0000256" key="3">
    <source>
        <dbReference type="ARBA" id="ARBA00022692"/>
    </source>
</evidence>
<feature type="transmembrane region" description="Helical" evidence="7">
    <location>
        <begin position="636"/>
        <end position="658"/>
    </location>
</feature>
<feature type="transmembrane region" description="Helical" evidence="7">
    <location>
        <begin position="240"/>
        <end position="262"/>
    </location>
</feature>
<keyword evidence="5 7" id="KW-0472">Membrane</keyword>
<dbReference type="Pfam" id="PF01943">
    <property type="entry name" value="Polysacc_synt"/>
    <property type="match status" value="1"/>
</dbReference>
<feature type="region of interest" description="Disordered" evidence="6">
    <location>
        <begin position="29"/>
        <end position="55"/>
    </location>
</feature>
<dbReference type="KEGG" id="wso:WSWS_00335"/>
<feature type="transmembrane region" description="Helical" evidence="7">
    <location>
        <begin position="546"/>
        <end position="567"/>
    </location>
</feature>
<feature type="transmembrane region" description="Helical" evidence="7">
    <location>
        <begin position="520"/>
        <end position="539"/>
    </location>
</feature>
<evidence type="ECO:0000313" key="9">
    <source>
        <dbReference type="Proteomes" id="UP000254912"/>
    </source>
</evidence>
<protein>
    <submittedName>
        <fullName evidence="8">O-antigen/teichoic acid export membrane protein</fullName>
    </submittedName>
</protein>
<feature type="transmembrane region" description="Helical" evidence="7">
    <location>
        <begin position="439"/>
        <end position="459"/>
    </location>
</feature>
<feature type="compositionally biased region" description="Polar residues" evidence="6">
    <location>
        <begin position="36"/>
        <end position="55"/>
    </location>
</feature>
<evidence type="ECO:0000256" key="2">
    <source>
        <dbReference type="ARBA" id="ARBA00022475"/>
    </source>
</evidence>
<accession>A0A288Q5L4</accession>
<comment type="subcellular location">
    <subcellularLocation>
        <location evidence="1">Cell membrane</location>
        <topology evidence="1">Multi-pass membrane protein</topology>
    </subcellularLocation>
</comment>
<feature type="transmembrane region" description="Helical" evidence="7">
    <location>
        <begin position="392"/>
        <end position="411"/>
    </location>
</feature>
<feature type="transmembrane region" description="Helical" evidence="7">
    <location>
        <begin position="309"/>
        <end position="328"/>
    </location>
</feature>
<evidence type="ECO:0000256" key="6">
    <source>
        <dbReference type="SAM" id="MobiDB-lite"/>
    </source>
</evidence>
<keyword evidence="9" id="KW-1185">Reference proteome</keyword>